<gene>
    <name evidence="1" type="ORF">PSHT_04023</name>
</gene>
<dbReference type="EMBL" id="PKSM01000041">
    <property type="protein sequence ID" value="POW19877.1"/>
    <property type="molecule type" value="Genomic_DNA"/>
</dbReference>
<reference evidence="2" key="2">
    <citation type="journal article" date="2018" name="BMC Genomics">
        <title>Genomic insights into host adaptation between the wheat stripe rust pathogen (Puccinia striiformis f. sp. tritici) and the barley stripe rust pathogen (Puccinia striiformis f. sp. hordei).</title>
        <authorList>
            <person name="Xia C."/>
            <person name="Wang M."/>
            <person name="Yin C."/>
            <person name="Cornejo O.E."/>
            <person name="Hulbert S.H."/>
            <person name="Chen X."/>
        </authorList>
    </citation>
    <scope>NUCLEOTIDE SEQUENCE [LARGE SCALE GENOMIC DNA]</scope>
    <source>
        <strain evidence="2">93TX-2</strain>
    </source>
</reference>
<accession>A0A2S4WDT8</accession>
<reference evidence="1 2" key="1">
    <citation type="submission" date="2017-12" db="EMBL/GenBank/DDBJ databases">
        <title>Gene loss provides genomic basis for host adaptation in cereal stripe rust fungi.</title>
        <authorList>
            <person name="Xia C."/>
        </authorList>
    </citation>
    <scope>NUCLEOTIDE SEQUENCE [LARGE SCALE GENOMIC DNA]</scope>
    <source>
        <strain evidence="1 2">93TX-2</strain>
    </source>
</reference>
<name>A0A2S4WDT8_9BASI</name>
<reference evidence="2" key="3">
    <citation type="journal article" date="2018" name="Mol. Plant Microbe Interact.">
        <title>Genome sequence resources for the wheat stripe rust pathogen (Puccinia striiformis f. sp. tritici) and the barley stripe rust pathogen (Puccinia striiformis f. sp. hordei).</title>
        <authorList>
            <person name="Xia C."/>
            <person name="Wang M."/>
            <person name="Yin C."/>
            <person name="Cornejo O.E."/>
            <person name="Hulbert S.H."/>
            <person name="Chen X."/>
        </authorList>
    </citation>
    <scope>NUCLEOTIDE SEQUENCE [LARGE SCALE GENOMIC DNA]</scope>
    <source>
        <strain evidence="2">93TX-2</strain>
    </source>
</reference>
<dbReference type="VEuPathDB" id="FungiDB:PSHT_04023"/>
<evidence type="ECO:0000313" key="1">
    <source>
        <dbReference type="EMBL" id="POW19877.1"/>
    </source>
</evidence>
<comment type="caution">
    <text evidence="1">The sequence shown here is derived from an EMBL/GenBank/DDBJ whole genome shotgun (WGS) entry which is preliminary data.</text>
</comment>
<keyword evidence="2" id="KW-1185">Reference proteome</keyword>
<sequence>MIPTVFKVNSQFQRKLSADQIKLPPSSSSLIPGKRLARPKISTKIIGAFWIPSIIKKLLLLLHSDRVQLRKSGHKI</sequence>
<dbReference type="AlphaFoldDB" id="A0A2S4WDT8"/>
<organism evidence="1 2">
    <name type="scientific">Puccinia striiformis</name>
    <dbReference type="NCBI Taxonomy" id="27350"/>
    <lineage>
        <taxon>Eukaryota</taxon>
        <taxon>Fungi</taxon>
        <taxon>Dikarya</taxon>
        <taxon>Basidiomycota</taxon>
        <taxon>Pucciniomycotina</taxon>
        <taxon>Pucciniomycetes</taxon>
        <taxon>Pucciniales</taxon>
        <taxon>Pucciniaceae</taxon>
        <taxon>Puccinia</taxon>
    </lineage>
</organism>
<dbReference type="Proteomes" id="UP000238274">
    <property type="component" value="Unassembled WGS sequence"/>
</dbReference>
<proteinExistence type="predicted"/>
<protein>
    <submittedName>
        <fullName evidence="1">Uncharacterized protein</fullName>
    </submittedName>
</protein>
<evidence type="ECO:0000313" key="2">
    <source>
        <dbReference type="Proteomes" id="UP000238274"/>
    </source>
</evidence>